<dbReference type="GO" id="GO:0016301">
    <property type="term" value="F:kinase activity"/>
    <property type="evidence" value="ECO:0007669"/>
    <property type="project" value="UniProtKB-KW"/>
</dbReference>
<dbReference type="CDD" id="cd00212">
    <property type="entry name" value="PTS_IIB_glc"/>
    <property type="match status" value="1"/>
</dbReference>
<evidence type="ECO:0000256" key="12">
    <source>
        <dbReference type="SAM" id="Phobius"/>
    </source>
</evidence>
<evidence type="ECO:0000256" key="7">
    <source>
        <dbReference type="ARBA" id="ARBA00022692"/>
    </source>
</evidence>
<dbReference type="InterPro" id="IPR036878">
    <property type="entry name" value="Glu_permease_IIB"/>
</dbReference>
<comment type="subcellular location">
    <subcellularLocation>
        <location evidence="1">Cell membrane</location>
        <topology evidence="1">Multi-pass membrane protein</topology>
    </subcellularLocation>
</comment>
<keyword evidence="10 12" id="KW-0472">Membrane</keyword>
<organism evidence="15 16">
    <name type="scientific">Domibacillus iocasae</name>
    <dbReference type="NCBI Taxonomy" id="1714016"/>
    <lineage>
        <taxon>Bacteria</taxon>
        <taxon>Bacillati</taxon>
        <taxon>Bacillota</taxon>
        <taxon>Bacilli</taxon>
        <taxon>Bacillales</taxon>
        <taxon>Bacillaceae</taxon>
        <taxon>Domibacillus</taxon>
    </lineage>
</organism>
<feature type="transmembrane region" description="Helical" evidence="12">
    <location>
        <begin position="354"/>
        <end position="373"/>
    </location>
</feature>
<dbReference type="PROSITE" id="PS51103">
    <property type="entry name" value="PTS_EIIC_TYPE_1"/>
    <property type="match status" value="1"/>
</dbReference>
<dbReference type="SUPFAM" id="SSF55604">
    <property type="entry name" value="Glucose permease domain IIB"/>
    <property type="match status" value="1"/>
</dbReference>
<dbReference type="NCBIfam" id="TIGR01998">
    <property type="entry name" value="PTS-II-BC-nag"/>
    <property type="match status" value="1"/>
</dbReference>
<evidence type="ECO:0000256" key="8">
    <source>
        <dbReference type="ARBA" id="ARBA00022777"/>
    </source>
</evidence>
<dbReference type="GO" id="GO:0009401">
    <property type="term" value="P:phosphoenolpyruvate-dependent sugar phosphotransferase system"/>
    <property type="evidence" value="ECO:0007669"/>
    <property type="project" value="UniProtKB-KW"/>
</dbReference>
<feature type="transmembrane region" description="Helical" evidence="12">
    <location>
        <begin position="116"/>
        <end position="133"/>
    </location>
</feature>
<dbReference type="InterPro" id="IPR010974">
    <property type="entry name" value="PTS_IIBC_nag"/>
</dbReference>
<keyword evidence="9 12" id="KW-1133">Transmembrane helix</keyword>
<keyword evidence="2" id="KW-0813">Transport</keyword>
<evidence type="ECO:0000313" key="15">
    <source>
        <dbReference type="EMBL" id="OES45638.1"/>
    </source>
</evidence>
<evidence type="ECO:0000313" key="16">
    <source>
        <dbReference type="Proteomes" id="UP000095658"/>
    </source>
</evidence>
<evidence type="ECO:0000256" key="3">
    <source>
        <dbReference type="ARBA" id="ARBA00022475"/>
    </source>
</evidence>
<keyword evidence="8" id="KW-0418">Kinase</keyword>
<evidence type="ECO:0000259" key="14">
    <source>
        <dbReference type="PROSITE" id="PS51103"/>
    </source>
</evidence>
<dbReference type="GO" id="GO:0015764">
    <property type="term" value="P:N-acetylglucosamine transport"/>
    <property type="evidence" value="ECO:0007669"/>
    <property type="project" value="TreeGrafter"/>
</dbReference>
<feature type="active site" description="Phosphocysteine intermediate; for EIIB activity" evidence="11">
    <location>
        <position position="424"/>
    </location>
</feature>
<keyword evidence="16" id="KW-1185">Reference proteome</keyword>
<evidence type="ECO:0000256" key="4">
    <source>
        <dbReference type="ARBA" id="ARBA00022597"/>
    </source>
</evidence>
<dbReference type="STRING" id="1714016.BA724_02165"/>
<evidence type="ECO:0000256" key="10">
    <source>
        <dbReference type="ARBA" id="ARBA00023136"/>
    </source>
</evidence>
<feature type="transmembrane region" description="Helical" evidence="12">
    <location>
        <begin position="297"/>
        <end position="316"/>
    </location>
</feature>
<feature type="transmembrane region" description="Helical" evidence="12">
    <location>
        <begin position="153"/>
        <end position="173"/>
    </location>
</feature>
<feature type="transmembrane region" description="Helical" evidence="12">
    <location>
        <begin position="12"/>
        <end position="32"/>
    </location>
</feature>
<dbReference type="Gene3D" id="3.30.1360.60">
    <property type="entry name" value="Glucose permease domain IIB"/>
    <property type="match status" value="1"/>
</dbReference>
<feature type="transmembrane region" description="Helical" evidence="12">
    <location>
        <begin position="275"/>
        <end position="291"/>
    </location>
</feature>
<dbReference type="EMBL" id="MAMP01000012">
    <property type="protein sequence ID" value="OES45638.1"/>
    <property type="molecule type" value="Genomic_DNA"/>
</dbReference>
<name>A0A1E7DSI0_9BACI</name>
<dbReference type="AlphaFoldDB" id="A0A1E7DSI0"/>
<dbReference type="GO" id="GO:0005886">
    <property type="term" value="C:plasma membrane"/>
    <property type="evidence" value="ECO:0007669"/>
    <property type="project" value="UniProtKB-SubCell"/>
</dbReference>
<gene>
    <name evidence="15" type="ORF">BA724_02165</name>
</gene>
<protein>
    <submittedName>
        <fullName evidence="15">PTS glucose transporter subunit IIBC</fullName>
    </submittedName>
</protein>
<evidence type="ECO:0000256" key="2">
    <source>
        <dbReference type="ARBA" id="ARBA00022448"/>
    </source>
</evidence>
<keyword evidence="3" id="KW-1003">Cell membrane</keyword>
<evidence type="ECO:0000256" key="1">
    <source>
        <dbReference type="ARBA" id="ARBA00004651"/>
    </source>
</evidence>
<dbReference type="GO" id="GO:0090563">
    <property type="term" value="F:protein-phosphocysteine-sugar phosphotransferase activity"/>
    <property type="evidence" value="ECO:0007669"/>
    <property type="project" value="TreeGrafter"/>
</dbReference>
<dbReference type="Pfam" id="PF00367">
    <property type="entry name" value="PTS_EIIB"/>
    <property type="match status" value="1"/>
</dbReference>
<dbReference type="InterPro" id="IPR001996">
    <property type="entry name" value="PTS_IIB_1"/>
</dbReference>
<sequence>MMKYLQSIGRSLMLPVAVLPAAAILMGIGYWIDPTGWGADNAAAAFLIKAGSSIIDNMAILFAVGVALGMSKDKDGSAALSGLVAYLVVTTLLSTDSVAMLQGTDPENVNAAFEKIGNQFVGILSGIVASIMYNRFSHVQLHDALAFFSGKRLVPIMTAVSMLVISGILFFVWPVIFTGLVSFGTAISKLDFVGAGLYGFFNRLLIPTGLHHALNSVFWFDVAGINDIGNFWAGTGEKGVTGMYQAGFFPVMMFGLPAAALAMYHTAKTKRKKQAASLLLAAGFASFFTGVTEPLEFSFMFLAPALYVVHAALTGLSLAVASFFHWTAGFGFSAGMVDFVLSSRLPLANMPYMLLIQGLVVGLIYYVLFRFLIRKFNLKTPGREDEPIDAVVADTESASEFEHMAKVIYDGLGGDANVTSVDNCVTRLRVEVKEMDMVDQSKIKSTGVPGIHIVGPQSIQVIVGTKVQFVADEIARIRKK</sequence>
<evidence type="ECO:0000256" key="9">
    <source>
        <dbReference type="ARBA" id="ARBA00022989"/>
    </source>
</evidence>
<dbReference type="InterPro" id="IPR003352">
    <property type="entry name" value="PTS_EIIC"/>
</dbReference>
<evidence type="ECO:0000256" key="11">
    <source>
        <dbReference type="PROSITE-ProRule" id="PRU00421"/>
    </source>
</evidence>
<comment type="caution">
    <text evidence="15">The sequence shown here is derived from an EMBL/GenBank/DDBJ whole genome shotgun (WGS) entry which is preliminary data.</text>
</comment>
<evidence type="ECO:0000256" key="5">
    <source>
        <dbReference type="ARBA" id="ARBA00022679"/>
    </source>
</evidence>
<dbReference type="Pfam" id="PF02378">
    <property type="entry name" value="PTS_EIIC"/>
    <property type="match status" value="1"/>
</dbReference>
<dbReference type="PROSITE" id="PS01035">
    <property type="entry name" value="PTS_EIIB_TYPE_1_CYS"/>
    <property type="match status" value="1"/>
</dbReference>
<feature type="transmembrane region" description="Helical" evidence="12">
    <location>
        <begin position="323"/>
        <end position="342"/>
    </location>
</feature>
<proteinExistence type="predicted"/>
<dbReference type="GO" id="GO:0019866">
    <property type="term" value="C:organelle inner membrane"/>
    <property type="evidence" value="ECO:0007669"/>
    <property type="project" value="InterPro"/>
</dbReference>
<accession>A0A1E7DSI0</accession>
<dbReference type="PANTHER" id="PTHR30009:SF4">
    <property type="entry name" value="PTS SYSTEM N-ACETYLGLUCOSAMINE-SPECIFIC EIICBA COMPONENT"/>
    <property type="match status" value="1"/>
</dbReference>
<dbReference type="GO" id="GO:0015572">
    <property type="term" value="F:N-acetylglucosamine transmembrane transporter activity"/>
    <property type="evidence" value="ECO:0007669"/>
    <property type="project" value="InterPro"/>
</dbReference>
<evidence type="ECO:0000256" key="6">
    <source>
        <dbReference type="ARBA" id="ARBA00022683"/>
    </source>
</evidence>
<feature type="transmembrane region" description="Helical" evidence="12">
    <location>
        <begin position="244"/>
        <end position="263"/>
    </location>
</feature>
<dbReference type="NCBIfam" id="TIGR00826">
    <property type="entry name" value="EIIB_glc"/>
    <property type="match status" value="1"/>
</dbReference>
<feature type="transmembrane region" description="Helical" evidence="12">
    <location>
        <begin position="80"/>
        <end position="101"/>
    </location>
</feature>
<dbReference type="InterPro" id="IPR013013">
    <property type="entry name" value="PTS_EIIC_1"/>
</dbReference>
<dbReference type="PROSITE" id="PS51098">
    <property type="entry name" value="PTS_EIIB_TYPE_1"/>
    <property type="match status" value="1"/>
</dbReference>
<dbReference type="PANTHER" id="PTHR30009">
    <property type="entry name" value="CYTOCHROME C-TYPE SYNTHESIS PROTEIN AND PTS TRANSMEMBRANE COMPONENT"/>
    <property type="match status" value="1"/>
</dbReference>
<dbReference type="InterPro" id="IPR018113">
    <property type="entry name" value="PTrfase_EIIB_Cys"/>
</dbReference>
<feature type="domain" description="PTS EIIB type-1" evidence="13">
    <location>
        <begin position="402"/>
        <end position="480"/>
    </location>
</feature>
<keyword evidence="6" id="KW-0598">Phosphotransferase system</keyword>
<keyword evidence="4 15" id="KW-0762">Sugar transport</keyword>
<dbReference type="Proteomes" id="UP000095658">
    <property type="component" value="Unassembled WGS sequence"/>
</dbReference>
<evidence type="ECO:0000259" key="13">
    <source>
        <dbReference type="PROSITE" id="PS51098"/>
    </source>
</evidence>
<keyword evidence="7 12" id="KW-0812">Transmembrane</keyword>
<feature type="transmembrane region" description="Helical" evidence="12">
    <location>
        <begin position="44"/>
        <end position="68"/>
    </location>
</feature>
<dbReference type="RefSeq" id="WP_069937635.1">
    <property type="nucleotide sequence ID" value="NZ_MAMP01000012.1"/>
</dbReference>
<dbReference type="GO" id="GO:0008982">
    <property type="term" value="F:protein-N(PI)-phosphohistidine-sugar phosphotransferase activity"/>
    <property type="evidence" value="ECO:0007669"/>
    <property type="project" value="InterPro"/>
</dbReference>
<feature type="domain" description="PTS EIIC type-1" evidence="14">
    <location>
        <begin position="1"/>
        <end position="385"/>
    </location>
</feature>
<reference evidence="15 16" key="1">
    <citation type="submission" date="2016-06" db="EMBL/GenBank/DDBJ databases">
        <title>Domibacillus iocasae genome sequencing.</title>
        <authorList>
            <person name="Verma A."/>
            <person name="Pal Y."/>
            <person name="Ojha A.K."/>
            <person name="Krishnamurthi S."/>
        </authorList>
    </citation>
    <scope>NUCLEOTIDE SEQUENCE [LARGE SCALE GENOMIC DNA]</scope>
    <source>
        <strain evidence="15 16">DSM 29979</strain>
    </source>
</reference>
<dbReference type="InterPro" id="IPR050429">
    <property type="entry name" value="PTS_Glucose_EIICBA"/>
</dbReference>
<keyword evidence="5" id="KW-0808">Transferase</keyword>
<dbReference type="OrthoDB" id="9764327at2"/>